<feature type="transmembrane region" description="Helical" evidence="1">
    <location>
        <begin position="36"/>
        <end position="52"/>
    </location>
</feature>
<keyword evidence="1" id="KW-0472">Membrane</keyword>
<accession>A0A0G1VTM1</accession>
<keyword evidence="1" id="KW-1133">Transmembrane helix</keyword>
<feature type="transmembrane region" description="Helical" evidence="1">
    <location>
        <begin position="12"/>
        <end position="30"/>
    </location>
</feature>
<gene>
    <name evidence="2" type="ORF">UY48_C0053G0008</name>
</gene>
<dbReference type="Proteomes" id="UP000034588">
    <property type="component" value="Unassembled WGS sequence"/>
</dbReference>
<proteinExistence type="predicted"/>
<organism evidence="2 3">
    <name type="scientific">Candidatus Gottesmanbacteria bacterium GW2011_GWB1_49_7</name>
    <dbReference type="NCBI Taxonomy" id="1618448"/>
    <lineage>
        <taxon>Bacteria</taxon>
        <taxon>Candidatus Gottesmaniibacteriota</taxon>
    </lineage>
</organism>
<evidence type="ECO:0000256" key="1">
    <source>
        <dbReference type="SAM" id="Phobius"/>
    </source>
</evidence>
<reference evidence="2 3" key="1">
    <citation type="journal article" date="2015" name="Nature">
        <title>rRNA introns, odd ribosomes, and small enigmatic genomes across a large radiation of phyla.</title>
        <authorList>
            <person name="Brown C.T."/>
            <person name="Hug L.A."/>
            <person name="Thomas B.C."/>
            <person name="Sharon I."/>
            <person name="Castelle C.J."/>
            <person name="Singh A."/>
            <person name="Wilkins M.J."/>
            <person name="Williams K.H."/>
            <person name="Banfield J.F."/>
        </authorList>
    </citation>
    <scope>NUCLEOTIDE SEQUENCE [LARGE SCALE GENOMIC DNA]</scope>
</reference>
<evidence type="ECO:0000313" key="2">
    <source>
        <dbReference type="EMBL" id="KKW09806.1"/>
    </source>
</evidence>
<dbReference type="EMBL" id="LCQD01000053">
    <property type="protein sequence ID" value="KKW09806.1"/>
    <property type="molecule type" value="Genomic_DNA"/>
</dbReference>
<keyword evidence="1" id="KW-0812">Transmembrane</keyword>
<evidence type="ECO:0000313" key="3">
    <source>
        <dbReference type="Proteomes" id="UP000034588"/>
    </source>
</evidence>
<protein>
    <submittedName>
        <fullName evidence="2">Uncharacterized protein</fullName>
    </submittedName>
</protein>
<name>A0A0G1VTM1_9BACT</name>
<sequence>MQAPTAHQVADGGTWATYLLVLMGGVFAWLDTHASGLMAIAALLTAAVNWWYRRAAHKWDGAERRGPQH</sequence>
<comment type="caution">
    <text evidence="2">The sequence shown here is derived from an EMBL/GenBank/DDBJ whole genome shotgun (WGS) entry which is preliminary data.</text>
</comment>
<dbReference type="AlphaFoldDB" id="A0A0G1VTM1"/>